<dbReference type="PRINTS" id="PR00344">
    <property type="entry name" value="BCTRLSENSOR"/>
</dbReference>
<reference evidence="15" key="1">
    <citation type="journal article" date="2019" name="Int. J. Syst. Evol. Microbiol.">
        <title>The Global Catalogue of Microorganisms (GCM) 10K type strain sequencing project: providing services to taxonomists for standard genome sequencing and annotation.</title>
        <authorList>
            <consortium name="The Broad Institute Genomics Platform"/>
            <consortium name="The Broad Institute Genome Sequencing Center for Infectious Disease"/>
            <person name="Wu L."/>
            <person name="Ma J."/>
        </authorList>
    </citation>
    <scope>NUCLEOTIDE SEQUENCE [LARGE SCALE GENOMIC DNA]</scope>
    <source>
        <strain evidence="15">CGMCC 4.7181</strain>
    </source>
</reference>
<name>A0ABQ2N0U7_9MICO</name>
<dbReference type="RefSeq" id="WP_229661155.1">
    <property type="nucleotide sequence ID" value="NZ_BMMQ01000003.1"/>
</dbReference>
<evidence type="ECO:0000256" key="4">
    <source>
        <dbReference type="ARBA" id="ARBA00022553"/>
    </source>
</evidence>
<evidence type="ECO:0000256" key="5">
    <source>
        <dbReference type="ARBA" id="ARBA00022679"/>
    </source>
</evidence>
<keyword evidence="5" id="KW-0808">Transferase</keyword>
<keyword evidence="4" id="KW-0597">Phosphoprotein</keyword>
<evidence type="ECO:0000256" key="3">
    <source>
        <dbReference type="ARBA" id="ARBA00012438"/>
    </source>
</evidence>
<evidence type="ECO:0000256" key="1">
    <source>
        <dbReference type="ARBA" id="ARBA00000085"/>
    </source>
</evidence>
<evidence type="ECO:0000256" key="9">
    <source>
        <dbReference type="ARBA" id="ARBA00023012"/>
    </source>
</evidence>
<evidence type="ECO:0000256" key="8">
    <source>
        <dbReference type="ARBA" id="ARBA00022989"/>
    </source>
</evidence>
<keyword evidence="7" id="KW-0418">Kinase</keyword>
<keyword evidence="15" id="KW-1185">Reference proteome</keyword>
<feature type="region of interest" description="Disordered" evidence="11">
    <location>
        <begin position="401"/>
        <end position="431"/>
    </location>
</feature>
<evidence type="ECO:0000256" key="10">
    <source>
        <dbReference type="ARBA" id="ARBA00023136"/>
    </source>
</evidence>
<dbReference type="EC" id="2.7.13.3" evidence="3"/>
<dbReference type="SMART" id="SM00388">
    <property type="entry name" value="HisKA"/>
    <property type="match status" value="1"/>
</dbReference>
<keyword evidence="9" id="KW-0902">Two-component regulatory system</keyword>
<dbReference type="PROSITE" id="PS50109">
    <property type="entry name" value="HIS_KIN"/>
    <property type="match status" value="1"/>
</dbReference>
<dbReference type="InterPro" id="IPR036097">
    <property type="entry name" value="HisK_dim/P_sf"/>
</dbReference>
<keyword evidence="8" id="KW-1133">Transmembrane helix</keyword>
<dbReference type="SUPFAM" id="SSF55874">
    <property type="entry name" value="ATPase domain of HSP90 chaperone/DNA topoisomerase II/histidine kinase"/>
    <property type="match status" value="1"/>
</dbReference>
<feature type="domain" description="Histidine kinase" evidence="12">
    <location>
        <begin position="252"/>
        <end position="554"/>
    </location>
</feature>
<evidence type="ECO:0000259" key="13">
    <source>
        <dbReference type="PROSITE" id="PS50885"/>
    </source>
</evidence>
<dbReference type="InterPro" id="IPR050428">
    <property type="entry name" value="TCS_sensor_his_kinase"/>
</dbReference>
<dbReference type="InterPro" id="IPR003660">
    <property type="entry name" value="HAMP_dom"/>
</dbReference>
<dbReference type="PANTHER" id="PTHR45436">
    <property type="entry name" value="SENSOR HISTIDINE KINASE YKOH"/>
    <property type="match status" value="1"/>
</dbReference>
<dbReference type="Gene3D" id="6.10.340.10">
    <property type="match status" value="1"/>
</dbReference>
<comment type="caution">
    <text evidence="14">The sequence shown here is derived from an EMBL/GenBank/DDBJ whole genome shotgun (WGS) entry which is preliminary data.</text>
</comment>
<keyword evidence="6" id="KW-0812">Transmembrane</keyword>
<proteinExistence type="predicted"/>
<dbReference type="PANTHER" id="PTHR45436:SF5">
    <property type="entry name" value="SENSOR HISTIDINE KINASE TRCS"/>
    <property type="match status" value="1"/>
</dbReference>
<dbReference type="Pfam" id="PF00512">
    <property type="entry name" value="HisKA"/>
    <property type="match status" value="1"/>
</dbReference>
<comment type="subcellular location">
    <subcellularLocation>
        <location evidence="2">Cell membrane</location>
    </subcellularLocation>
</comment>
<organism evidence="14 15">
    <name type="scientific">Microbacterium nanhaiense</name>
    <dbReference type="NCBI Taxonomy" id="1301026"/>
    <lineage>
        <taxon>Bacteria</taxon>
        <taxon>Bacillati</taxon>
        <taxon>Actinomycetota</taxon>
        <taxon>Actinomycetes</taxon>
        <taxon>Micrococcales</taxon>
        <taxon>Microbacteriaceae</taxon>
        <taxon>Microbacterium</taxon>
    </lineage>
</organism>
<comment type="catalytic activity">
    <reaction evidence="1">
        <text>ATP + protein L-histidine = ADP + protein N-phospho-L-histidine.</text>
        <dbReference type="EC" id="2.7.13.3"/>
    </reaction>
</comment>
<dbReference type="InterPro" id="IPR005467">
    <property type="entry name" value="His_kinase_dom"/>
</dbReference>
<dbReference type="Proteomes" id="UP000638043">
    <property type="component" value="Unassembled WGS sequence"/>
</dbReference>
<evidence type="ECO:0000256" key="6">
    <source>
        <dbReference type="ARBA" id="ARBA00022692"/>
    </source>
</evidence>
<dbReference type="SMART" id="SM00304">
    <property type="entry name" value="HAMP"/>
    <property type="match status" value="1"/>
</dbReference>
<dbReference type="CDD" id="cd00075">
    <property type="entry name" value="HATPase"/>
    <property type="match status" value="1"/>
</dbReference>
<dbReference type="InterPro" id="IPR003594">
    <property type="entry name" value="HATPase_dom"/>
</dbReference>
<dbReference type="InterPro" id="IPR036890">
    <property type="entry name" value="HATPase_C_sf"/>
</dbReference>
<feature type="region of interest" description="Disordered" evidence="11">
    <location>
        <begin position="356"/>
        <end position="388"/>
    </location>
</feature>
<sequence length="554" mass="59297">MTVGVLAAGLVAAGIGTLPVLQGMLRANIDSTVEQLASTNIYETLFDVKTDPVTGAPVLDEKAAPPRTDYIVAIYDADGELAAVAGGTEGSRRYPVFPTSLKVQDAFLNQDASFTLHALTGSDYRAAVAPIEVSGENSNALYAQLVAQPVGDADSFVGTYVGVFTTMTVITLILGALGTRLLVTLAFRRLGQVEETAMSIAEGDFSQRLTEIEPTTEVGRLKIAINTMLDRVDESFAERDAAVVKMRRFIGDASHELRTPLVSVRGYAELYRMGAMQTEEDTAKAMERIEKEAKRMSSLVEDLLSLARLDERRALEIVEVDLRRVASDAALDVRAADPSRTVTVIDTTFEAFTGPVQVLPDETASPATEEPPAPTAPLPVQKKETSTGLLNVITTSTAAFTRATRKRRKTASEDAPPAAPAVDFSNPEQGKPIDMPPIVVGAEEPIQQVVANLLGNARRYSGPDAPIELEVGVDPATRMGWIAVVDHGEGIPAEIRDKIFERFWRADTSRTRETGGSGLGLAIVSSIVERLEGTVEVVETPGGGATFRVSFPLA</sequence>
<dbReference type="SMART" id="SM00387">
    <property type="entry name" value="HATPase_c"/>
    <property type="match status" value="1"/>
</dbReference>
<dbReference type="Gene3D" id="3.30.565.10">
    <property type="entry name" value="Histidine kinase-like ATPase, C-terminal domain"/>
    <property type="match status" value="1"/>
</dbReference>
<evidence type="ECO:0000256" key="11">
    <source>
        <dbReference type="SAM" id="MobiDB-lite"/>
    </source>
</evidence>
<evidence type="ECO:0000313" key="14">
    <source>
        <dbReference type="EMBL" id="GGO62166.1"/>
    </source>
</evidence>
<dbReference type="CDD" id="cd00082">
    <property type="entry name" value="HisKA"/>
    <property type="match status" value="1"/>
</dbReference>
<gene>
    <name evidence="14" type="ORF">GCM10010910_11610</name>
</gene>
<dbReference type="InterPro" id="IPR004358">
    <property type="entry name" value="Sig_transdc_His_kin-like_C"/>
</dbReference>
<evidence type="ECO:0000256" key="7">
    <source>
        <dbReference type="ARBA" id="ARBA00022777"/>
    </source>
</evidence>
<dbReference type="PROSITE" id="PS50885">
    <property type="entry name" value="HAMP"/>
    <property type="match status" value="1"/>
</dbReference>
<dbReference type="Pfam" id="PF00672">
    <property type="entry name" value="HAMP"/>
    <property type="match status" value="1"/>
</dbReference>
<dbReference type="EMBL" id="BMMQ01000003">
    <property type="protein sequence ID" value="GGO62166.1"/>
    <property type="molecule type" value="Genomic_DNA"/>
</dbReference>
<evidence type="ECO:0000313" key="15">
    <source>
        <dbReference type="Proteomes" id="UP000638043"/>
    </source>
</evidence>
<accession>A0ABQ2N0U7</accession>
<evidence type="ECO:0000259" key="12">
    <source>
        <dbReference type="PROSITE" id="PS50109"/>
    </source>
</evidence>
<feature type="domain" description="HAMP" evidence="13">
    <location>
        <begin position="184"/>
        <end position="237"/>
    </location>
</feature>
<dbReference type="Gene3D" id="1.10.287.130">
    <property type="match status" value="1"/>
</dbReference>
<dbReference type="CDD" id="cd06225">
    <property type="entry name" value="HAMP"/>
    <property type="match status" value="1"/>
</dbReference>
<protein>
    <recommendedName>
        <fullName evidence="3">histidine kinase</fullName>
        <ecNumber evidence="3">2.7.13.3</ecNumber>
    </recommendedName>
</protein>
<dbReference type="SUPFAM" id="SSF158472">
    <property type="entry name" value="HAMP domain-like"/>
    <property type="match status" value="1"/>
</dbReference>
<dbReference type="InterPro" id="IPR003661">
    <property type="entry name" value="HisK_dim/P_dom"/>
</dbReference>
<dbReference type="Pfam" id="PF02518">
    <property type="entry name" value="HATPase_c"/>
    <property type="match status" value="1"/>
</dbReference>
<dbReference type="SUPFAM" id="SSF47384">
    <property type="entry name" value="Homodimeric domain of signal transducing histidine kinase"/>
    <property type="match status" value="1"/>
</dbReference>
<keyword evidence="10" id="KW-0472">Membrane</keyword>
<evidence type="ECO:0000256" key="2">
    <source>
        <dbReference type="ARBA" id="ARBA00004236"/>
    </source>
</evidence>